<feature type="transmembrane region" description="Helical" evidence="1">
    <location>
        <begin position="12"/>
        <end position="32"/>
    </location>
</feature>
<name>A0ABS5CYP8_9MOLU</name>
<dbReference type="Proteomes" id="UP001195571">
    <property type="component" value="Unassembled WGS sequence"/>
</dbReference>
<dbReference type="SUPFAM" id="SSF53850">
    <property type="entry name" value="Periplasmic binding protein-like II"/>
    <property type="match status" value="1"/>
</dbReference>
<gene>
    <name evidence="2" type="ORF">CHTY_002535</name>
</gene>
<dbReference type="Gene3D" id="3.10.105.10">
    <property type="entry name" value="Dipeptide-binding Protein, Domain 3"/>
    <property type="match status" value="1"/>
</dbReference>
<evidence type="ECO:0000313" key="2">
    <source>
        <dbReference type="EMBL" id="MBP5836094.1"/>
    </source>
</evidence>
<comment type="caution">
    <text evidence="2">The sequence shown here is derived from an EMBL/GenBank/DDBJ whole genome shotgun (WGS) entry which is preliminary data.</text>
</comment>
<reference evidence="2" key="1">
    <citation type="submission" date="2021-04" db="EMBL/GenBank/DDBJ databases">
        <title>Genomic features of Candidatus Phytoplasma meliae isolate ChTYXIII (1SrXIII-G).</title>
        <authorList>
            <person name="Fernandez F.D."/>
            <person name="Conci L.R."/>
        </authorList>
    </citation>
    <scope>NUCLEOTIDE SEQUENCE [LARGE SCALE GENOMIC DNA]</scope>
    <source>
        <strain evidence="2">ChTYXIII-Mo</strain>
    </source>
</reference>
<sequence length="391" mass="46177">MHKLKEVIVKHKKIIIICLTIIVVISVITIFLCKDYNSSQQENKEQDKMRKHIENEMSFQFQDKIPNDGQLVFLNFFEKPQNSNCLTKNKNFRKSLYHCIDREKLNVSVPTSSLFTKALFKNNKAYMPNGVFSLNRESQTIYEEDNLQTIGYDFDKALKSLEDAWNELTPEEQGASYKIQLFVDDDYEYFSKNPQLTTNLVNQINTLFQNFIEKNTKLTFQQLQITTTTSSEIMNMRLQVMPEMDEYNEEDYFWHMITSVYNICDSQDKIIFDLSSLQKYLKENQNHSIIDSNITSGKQPETNSPYEQQYPAFSLDDNYKATLEQFICFHDNVILQLLPRENIGTQNLNHELTQIRHKTYDEIFQKILAFEHKQFFHIPLACIKLNLMETN</sequence>
<protein>
    <submittedName>
        <fullName evidence="2">Uncharacterized protein</fullName>
    </submittedName>
</protein>
<evidence type="ECO:0000313" key="3">
    <source>
        <dbReference type="Proteomes" id="UP001195571"/>
    </source>
</evidence>
<dbReference type="EMBL" id="JACAOD020000012">
    <property type="protein sequence ID" value="MBP5836094.1"/>
    <property type="molecule type" value="Genomic_DNA"/>
</dbReference>
<keyword evidence="1" id="KW-0472">Membrane</keyword>
<dbReference type="RefSeq" id="WP_203552359.1">
    <property type="nucleotide sequence ID" value="NZ_JACAOD020000012.1"/>
</dbReference>
<accession>A0ABS5CYP8</accession>
<proteinExistence type="predicted"/>
<keyword evidence="1" id="KW-0812">Transmembrane</keyword>
<organism evidence="2 3">
    <name type="scientific">Candidatus Phytoplasma meliae</name>
    <dbReference type="NCBI Taxonomy" id="1848402"/>
    <lineage>
        <taxon>Bacteria</taxon>
        <taxon>Bacillati</taxon>
        <taxon>Mycoplasmatota</taxon>
        <taxon>Mollicutes</taxon>
        <taxon>Acholeplasmatales</taxon>
        <taxon>Acholeplasmataceae</taxon>
        <taxon>Candidatus Phytoplasma</taxon>
        <taxon>16SrXIII (Mexican periwinkle virescence group)</taxon>
    </lineage>
</organism>
<keyword evidence="1" id="KW-1133">Transmembrane helix</keyword>
<evidence type="ECO:0000256" key="1">
    <source>
        <dbReference type="SAM" id="Phobius"/>
    </source>
</evidence>
<keyword evidence="3" id="KW-1185">Reference proteome</keyword>